<reference evidence="1 2" key="1">
    <citation type="submission" date="2023-04" db="EMBL/GenBank/DDBJ databases">
        <title>Tenacibaculum tangerinum sp. nov., isolated from sea tidal flat of South Korea.</title>
        <authorList>
            <person name="Lee S.H."/>
            <person name="Kim J.-J."/>
        </authorList>
    </citation>
    <scope>NUCLEOTIDE SEQUENCE [LARGE SCALE GENOMIC DNA]</scope>
    <source>
        <strain evidence="1 2">GRR-S3-23</strain>
    </source>
</reference>
<sequence>MLDIEKIKKYSIEELIEYIYNNNINKDAFIKAYGKNSLTRKLPFNEGSVDTLF</sequence>
<name>A0ABY8L2D0_9FLAO</name>
<keyword evidence="2" id="KW-1185">Reference proteome</keyword>
<dbReference type="RefSeq" id="WP_279650249.1">
    <property type="nucleotide sequence ID" value="NZ_CP122539.1"/>
</dbReference>
<organism evidence="1 2">
    <name type="scientific">Tenacibaculum tangerinum</name>
    <dbReference type="NCBI Taxonomy" id="3038772"/>
    <lineage>
        <taxon>Bacteria</taxon>
        <taxon>Pseudomonadati</taxon>
        <taxon>Bacteroidota</taxon>
        <taxon>Flavobacteriia</taxon>
        <taxon>Flavobacteriales</taxon>
        <taxon>Flavobacteriaceae</taxon>
        <taxon>Tenacibaculum</taxon>
    </lineage>
</organism>
<evidence type="ECO:0000313" key="1">
    <source>
        <dbReference type="EMBL" id="WGH74368.1"/>
    </source>
</evidence>
<dbReference type="Proteomes" id="UP001232001">
    <property type="component" value="Chromosome"/>
</dbReference>
<dbReference type="EMBL" id="CP122539">
    <property type="protein sequence ID" value="WGH74368.1"/>
    <property type="molecule type" value="Genomic_DNA"/>
</dbReference>
<evidence type="ECO:0000313" key="2">
    <source>
        <dbReference type="Proteomes" id="UP001232001"/>
    </source>
</evidence>
<protein>
    <submittedName>
        <fullName evidence="1">Uncharacterized protein</fullName>
    </submittedName>
</protein>
<proteinExistence type="predicted"/>
<gene>
    <name evidence="1" type="ORF">P8625_09605</name>
</gene>
<accession>A0ABY8L2D0</accession>